<evidence type="ECO:0000313" key="2">
    <source>
        <dbReference type="EMBL" id="KAJ9673593.1"/>
    </source>
</evidence>
<keyword evidence="3" id="KW-1185">Reference proteome</keyword>
<protein>
    <submittedName>
        <fullName evidence="2">Uncharacterized protein</fullName>
    </submittedName>
</protein>
<sequence>MNTQRDNFIAKITITTDGFSSKKVLIITNVFDGGEGEGEALGELDATDDEKGDEAGRERRGSEMATAAMDFMGLDRHWDAKEKACGDVVESREDEGCGEVQVVDQCES</sequence>
<evidence type="ECO:0000313" key="3">
    <source>
        <dbReference type="Proteomes" id="UP001168098"/>
    </source>
</evidence>
<feature type="region of interest" description="Disordered" evidence="1">
    <location>
        <begin position="35"/>
        <end position="62"/>
    </location>
</feature>
<gene>
    <name evidence="2" type="ORF">PVL29_023263</name>
</gene>
<name>A0AA38YN86_VITRO</name>
<feature type="compositionally biased region" description="Basic and acidic residues" evidence="1">
    <location>
        <begin position="53"/>
        <end position="62"/>
    </location>
</feature>
<proteinExistence type="predicted"/>
<evidence type="ECO:0000256" key="1">
    <source>
        <dbReference type="SAM" id="MobiDB-lite"/>
    </source>
</evidence>
<comment type="caution">
    <text evidence="2">The sequence shown here is derived from an EMBL/GenBank/DDBJ whole genome shotgun (WGS) entry which is preliminary data.</text>
</comment>
<accession>A0AA38YN86</accession>
<dbReference type="EMBL" id="JARBHA010000018">
    <property type="protein sequence ID" value="KAJ9673593.1"/>
    <property type="molecule type" value="Genomic_DNA"/>
</dbReference>
<dbReference type="Proteomes" id="UP001168098">
    <property type="component" value="Unassembled WGS sequence"/>
</dbReference>
<reference evidence="2 3" key="1">
    <citation type="journal article" date="2023" name="BMC Biotechnol.">
        <title>Vitis rotundifolia cv Carlos genome sequencing.</title>
        <authorList>
            <person name="Huff M."/>
            <person name="Hulse-Kemp A."/>
            <person name="Scheffler B."/>
            <person name="Youngblood R."/>
            <person name="Simpson S."/>
            <person name="Babiker E."/>
            <person name="Staton M."/>
        </authorList>
    </citation>
    <scope>NUCLEOTIDE SEQUENCE [LARGE SCALE GENOMIC DNA]</scope>
    <source>
        <tissue evidence="2">Leaf</tissue>
    </source>
</reference>
<organism evidence="2 3">
    <name type="scientific">Vitis rotundifolia</name>
    <name type="common">Muscadine grape</name>
    <dbReference type="NCBI Taxonomy" id="103349"/>
    <lineage>
        <taxon>Eukaryota</taxon>
        <taxon>Viridiplantae</taxon>
        <taxon>Streptophyta</taxon>
        <taxon>Embryophyta</taxon>
        <taxon>Tracheophyta</taxon>
        <taxon>Spermatophyta</taxon>
        <taxon>Magnoliopsida</taxon>
        <taxon>eudicotyledons</taxon>
        <taxon>Gunneridae</taxon>
        <taxon>Pentapetalae</taxon>
        <taxon>rosids</taxon>
        <taxon>Vitales</taxon>
        <taxon>Vitaceae</taxon>
        <taxon>Viteae</taxon>
        <taxon>Vitis</taxon>
    </lineage>
</organism>
<dbReference type="AlphaFoldDB" id="A0AA38YN86"/>
<feature type="compositionally biased region" description="Acidic residues" evidence="1">
    <location>
        <begin position="35"/>
        <end position="52"/>
    </location>
</feature>